<dbReference type="InterPro" id="IPR050498">
    <property type="entry name" value="Ycf3"/>
</dbReference>
<keyword evidence="2" id="KW-0802">TPR repeat</keyword>
<accession>A0A0F3NT09</accession>
<protein>
    <submittedName>
        <fullName evidence="3">Tetratricopeptide repeat family protein</fullName>
    </submittedName>
</protein>
<dbReference type="EMBL" id="LAOA01000164">
    <property type="protein sequence ID" value="KJV70901.1"/>
    <property type="molecule type" value="Genomic_DNA"/>
</dbReference>
<sequence>MRWRKLGQLKEEIENYNLAIKYKPNYINTYKGMRLHKLGQLHEEIESYNLAIKYKPDYADSYFKKGIVYTN</sequence>
<reference evidence="3 4" key="1">
    <citation type="submission" date="2015-01" db="EMBL/GenBank/DDBJ databases">
        <title>Genome Sequencing of Rickettsiales.</title>
        <authorList>
            <person name="Daugherty S.C."/>
            <person name="Su Q."/>
            <person name="Abolude K."/>
            <person name="Beier-Sexton M."/>
            <person name="Carlyon J.A."/>
            <person name="Carter R."/>
            <person name="Day N.P."/>
            <person name="Dumler S.J."/>
            <person name="Dyachenko V."/>
            <person name="Godinez A."/>
            <person name="Kurtti T.J."/>
            <person name="Lichay M."/>
            <person name="Mullins K.E."/>
            <person name="Ott S."/>
            <person name="Pappas-Brown V."/>
            <person name="Paris D.H."/>
            <person name="Patel P."/>
            <person name="Richards A.L."/>
            <person name="Sadzewicz L."/>
            <person name="Sears K."/>
            <person name="Seidman D."/>
            <person name="Sengamalay N."/>
            <person name="Stenos J."/>
            <person name="Tallon L.J."/>
            <person name="Vincent G."/>
            <person name="Fraser C.M."/>
            <person name="Munderloh U."/>
            <person name="Dunning-Hotopp J.C."/>
        </authorList>
    </citation>
    <scope>NUCLEOTIDE SEQUENCE [LARGE SCALE GENOMIC DNA]</scope>
    <source>
        <strain evidence="3 4">TA716</strain>
    </source>
</reference>
<dbReference type="Pfam" id="PF13414">
    <property type="entry name" value="TPR_11"/>
    <property type="match status" value="1"/>
</dbReference>
<dbReference type="AlphaFoldDB" id="A0A0F3NT09"/>
<proteinExistence type="predicted"/>
<dbReference type="InterPro" id="IPR019734">
    <property type="entry name" value="TPR_rpt"/>
</dbReference>
<dbReference type="RefSeq" id="WP_252831492.1">
    <property type="nucleotide sequence ID" value="NZ_LAOA01000164.1"/>
</dbReference>
<dbReference type="SUPFAM" id="SSF48452">
    <property type="entry name" value="TPR-like"/>
    <property type="match status" value="1"/>
</dbReference>
<name>A0A0F3NT09_ORITS</name>
<dbReference type="Gene3D" id="1.25.40.10">
    <property type="entry name" value="Tetratricopeptide repeat domain"/>
    <property type="match status" value="1"/>
</dbReference>
<dbReference type="PATRIC" id="fig|1359175.3.peg.903"/>
<comment type="caution">
    <text evidence="3">The sequence shown here is derived from an EMBL/GenBank/DDBJ whole genome shotgun (WGS) entry which is preliminary data.</text>
</comment>
<dbReference type="Pfam" id="PF13181">
    <property type="entry name" value="TPR_8"/>
    <property type="match status" value="1"/>
</dbReference>
<dbReference type="Proteomes" id="UP000033671">
    <property type="component" value="Unassembled WGS sequence"/>
</dbReference>
<dbReference type="PANTHER" id="PTHR44858:SF1">
    <property type="entry name" value="UDP-N-ACETYLGLUCOSAMINE--PEPTIDE N-ACETYLGLUCOSAMINYLTRANSFERASE SPINDLY-RELATED"/>
    <property type="match status" value="1"/>
</dbReference>
<evidence type="ECO:0000313" key="3">
    <source>
        <dbReference type="EMBL" id="KJV70901.1"/>
    </source>
</evidence>
<dbReference type="InterPro" id="IPR011990">
    <property type="entry name" value="TPR-like_helical_dom_sf"/>
</dbReference>
<dbReference type="PANTHER" id="PTHR44858">
    <property type="entry name" value="TETRATRICOPEPTIDE REPEAT PROTEIN 6"/>
    <property type="match status" value="1"/>
</dbReference>
<evidence type="ECO:0000256" key="1">
    <source>
        <dbReference type="ARBA" id="ARBA00022737"/>
    </source>
</evidence>
<evidence type="ECO:0000256" key="2">
    <source>
        <dbReference type="ARBA" id="ARBA00022803"/>
    </source>
</evidence>
<keyword evidence="1" id="KW-0677">Repeat</keyword>
<organism evidence="3 4">
    <name type="scientific">Orientia tsutsugamushi str. TA716</name>
    <dbReference type="NCBI Taxonomy" id="1359175"/>
    <lineage>
        <taxon>Bacteria</taxon>
        <taxon>Pseudomonadati</taxon>
        <taxon>Pseudomonadota</taxon>
        <taxon>Alphaproteobacteria</taxon>
        <taxon>Rickettsiales</taxon>
        <taxon>Rickettsiaceae</taxon>
        <taxon>Rickettsieae</taxon>
        <taxon>Orientia</taxon>
    </lineage>
</organism>
<evidence type="ECO:0000313" key="4">
    <source>
        <dbReference type="Proteomes" id="UP000033671"/>
    </source>
</evidence>
<gene>
    <name evidence="3" type="ORF">OTSTA716_2431</name>
</gene>